<name>A0A5C6CHX5_9BACT</name>
<dbReference type="RefSeq" id="WP_197530866.1">
    <property type="nucleotide sequence ID" value="NZ_SJPS01000007.1"/>
</dbReference>
<evidence type="ECO:0000313" key="3">
    <source>
        <dbReference type="Proteomes" id="UP000318437"/>
    </source>
</evidence>
<evidence type="ECO:0000313" key="2">
    <source>
        <dbReference type="EMBL" id="TWU22826.1"/>
    </source>
</evidence>
<evidence type="ECO:0000256" key="1">
    <source>
        <dbReference type="SAM" id="MobiDB-lite"/>
    </source>
</evidence>
<gene>
    <name evidence="2" type="ORF">Pla144_42870</name>
</gene>
<reference evidence="2 3" key="1">
    <citation type="submission" date="2019-02" db="EMBL/GenBank/DDBJ databases">
        <title>Deep-cultivation of Planctomycetes and their phenomic and genomic characterization uncovers novel biology.</title>
        <authorList>
            <person name="Wiegand S."/>
            <person name="Jogler M."/>
            <person name="Boedeker C."/>
            <person name="Pinto D."/>
            <person name="Vollmers J."/>
            <person name="Rivas-Marin E."/>
            <person name="Kohn T."/>
            <person name="Peeters S.H."/>
            <person name="Heuer A."/>
            <person name="Rast P."/>
            <person name="Oberbeckmann S."/>
            <person name="Bunk B."/>
            <person name="Jeske O."/>
            <person name="Meyerdierks A."/>
            <person name="Storesund J.E."/>
            <person name="Kallscheuer N."/>
            <person name="Luecker S."/>
            <person name="Lage O.M."/>
            <person name="Pohl T."/>
            <person name="Merkel B.J."/>
            <person name="Hornburger P."/>
            <person name="Mueller R.-W."/>
            <person name="Bruemmer F."/>
            <person name="Labrenz M."/>
            <person name="Spormann A.M."/>
            <person name="Op Den Camp H."/>
            <person name="Overmann J."/>
            <person name="Amann R."/>
            <person name="Jetten M.S.M."/>
            <person name="Mascher T."/>
            <person name="Medema M.H."/>
            <person name="Devos D.P."/>
            <person name="Kaster A.-K."/>
            <person name="Ovreas L."/>
            <person name="Rohde M."/>
            <person name="Galperin M.Y."/>
            <person name="Jogler C."/>
        </authorList>
    </citation>
    <scope>NUCLEOTIDE SEQUENCE [LARGE SCALE GENOMIC DNA]</scope>
    <source>
        <strain evidence="2 3">Pla144</strain>
    </source>
</reference>
<dbReference type="Proteomes" id="UP000318437">
    <property type="component" value="Unassembled WGS sequence"/>
</dbReference>
<dbReference type="EMBL" id="SJPS01000007">
    <property type="protein sequence ID" value="TWU22826.1"/>
    <property type="molecule type" value="Genomic_DNA"/>
</dbReference>
<dbReference type="SUPFAM" id="SSF140663">
    <property type="entry name" value="TTHA0068-like"/>
    <property type="match status" value="1"/>
</dbReference>
<feature type="region of interest" description="Disordered" evidence="1">
    <location>
        <begin position="24"/>
        <end position="43"/>
    </location>
</feature>
<comment type="caution">
    <text evidence="2">The sequence shown here is derived from an EMBL/GenBank/DDBJ whole genome shotgun (WGS) entry which is preliminary data.</text>
</comment>
<dbReference type="AlphaFoldDB" id="A0A5C6CHX5"/>
<proteinExistence type="predicted"/>
<dbReference type="InterPro" id="IPR023203">
    <property type="entry name" value="TTHA0068_sf"/>
</dbReference>
<keyword evidence="3" id="KW-1185">Reference proteome</keyword>
<evidence type="ECO:0008006" key="4">
    <source>
        <dbReference type="Google" id="ProtNLM"/>
    </source>
</evidence>
<dbReference type="InterPro" id="IPR005500">
    <property type="entry name" value="DUF309"/>
</dbReference>
<dbReference type="Pfam" id="PF03745">
    <property type="entry name" value="DUF309"/>
    <property type="match status" value="1"/>
</dbReference>
<accession>A0A5C6CHX5</accession>
<sequence length="168" mass="18630">MMSDSPVPRYCQLPFPPYSYVPGSGTPHPVSDSRGHMYGNPEPPTLPLDPEHWPGNEIYLYAVDLFNNGYYWESHEQWEALWHAAGRTGIEGDFLKGLIKLAAAGVKQREKNATGVGRHARRAIELFGSLSLSNYCGVNLESVLQDAQRLIENPTTKISPIALSQPLP</sequence>
<organism evidence="2 3">
    <name type="scientific">Bythopirellula polymerisocia</name>
    <dbReference type="NCBI Taxonomy" id="2528003"/>
    <lineage>
        <taxon>Bacteria</taxon>
        <taxon>Pseudomonadati</taxon>
        <taxon>Planctomycetota</taxon>
        <taxon>Planctomycetia</taxon>
        <taxon>Pirellulales</taxon>
        <taxon>Lacipirellulaceae</taxon>
        <taxon>Bythopirellula</taxon>
    </lineage>
</organism>
<protein>
    <recommendedName>
        <fullName evidence="4">DUF309 domain-containing protein</fullName>
    </recommendedName>
</protein>
<dbReference type="Gene3D" id="1.10.3450.10">
    <property type="entry name" value="TTHA0068-like"/>
    <property type="match status" value="1"/>
</dbReference>